<protein>
    <submittedName>
        <fullName evidence="1">AlpA family phage regulatory protein</fullName>
    </submittedName>
</protein>
<dbReference type="Proteomes" id="UP000270411">
    <property type="component" value="Chromosome 1"/>
</dbReference>
<sequence length="71" mass="7968">MKPIYLDRHAAAAAVSLSDTSLEKLVREGKFPKPRVLSGRRVAWLTREVEEWAETRPVSDLPPPANTSRRG</sequence>
<accession>A0A3G8H388</accession>
<reference evidence="2" key="1">
    <citation type="submission" date="2018-11" db="EMBL/GenBank/DDBJ databases">
        <title>FDA dAtabase for Regulatory Grade micrObial Sequences (FDA-ARGOS): Supporting development and validation of Infectious Disease Dx tests.</title>
        <authorList>
            <person name="Goldberg B."/>
            <person name="Campos J."/>
            <person name="Tallon L."/>
            <person name="Sadzewicz L."/>
            <person name="Zhao X."/>
            <person name="Vavikolanu K."/>
            <person name="Mehta A."/>
            <person name="Aluvathingal J."/>
            <person name="Nadendla S."/>
            <person name="Geyer C."/>
            <person name="Nandy P."/>
            <person name="Yan Y."/>
            <person name="Sichtig H."/>
        </authorList>
    </citation>
    <scope>NUCLEOTIDE SEQUENCE [LARGE SCALE GENOMIC DNA]</scope>
    <source>
        <strain evidence="2">FDAARGOS_614</strain>
    </source>
</reference>
<organism evidence="1 2">
    <name type="scientific">Cupriavidus pauculus</name>
    <dbReference type="NCBI Taxonomy" id="82633"/>
    <lineage>
        <taxon>Bacteria</taxon>
        <taxon>Pseudomonadati</taxon>
        <taxon>Pseudomonadota</taxon>
        <taxon>Betaproteobacteria</taxon>
        <taxon>Burkholderiales</taxon>
        <taxon>Burkholderiaceae</taxon>
        <taxon>Cupriavidus</taxon>
    </lineage>
</organism>
<dbReference type="OrthoDB" id="8455288at2"/>
<dbReference type="RefSeq" id="WP_124684733.1">
    <property type="nucleotide sequence ID" value="NZ_CP033969.1"/>
</dbReference>
<evidence type="ECO:0000313" key="1">
    <source>
        <dbReference type="EMBL" id="AZG14981.1"/>
    </source>
</evidence>
<dbReference type="InterPro" id="IPR010260">
    <property type="entry name" value="AlpA"/>
</dbReference>
<dbReference type="KEGG" id="cpau:EHF44_17000"/>
<dbReference type="EMBL" id="CP033969">
    <property type="protein sequence ID" value="AZG14981.1"/>
    <property type="molecule type" value="Genomic_DNA"/>
</dbReference>
<evidence type="ECO:0000313" key="2">
    <source>
        <dbReference type="Proteomes" id="UP000270411"/>
    </source>
</evidence>
<dbReference type="AlphaFoldDB" id="A0A3G8H388"/>
<dbReference type="Gene3D" id="1.10.238.160">
    <property type="match status" value="1"/>
</dbReference>
<dbReference type="Pfam" id="PF05930">
    <property type="entry name" value="Phage_AlpA"/>
    <property type="match status" value="1"/>
</dbReference>
<proteinExistence type="predicted"/>
<gene>
    <name evidence="1" type="ORF">EHF44_17000</name>
</gene>
<name>A0A3G8H388_9BURK</name>